<proteinExistence type="predicted"/>
<reference evidence="1" key="1">
    <citation type="submission" date="2020-05" db="EMBL/GenBank/DDBJ databases">
        <title>Large-scale comparative analyses of tick genomes elucidate their genetic diversity and vector capacities.</title>
        <authorList>
            <person name="Jia N."/>
            <person name="Wang J."/>
            <person name="Shi W."/>
            <person name="Du L."/>
            <person name="Sun Y."/>
            <person name="Zhan W."/>
            <person name="Jiang J."/>
            <person name="Wang Q."/>
            <person name="Zhang B."/>
            <person name="Ji P."/>
            <person name="Sakyi L.B."/>
            <person name="Cui X."/>
            <person name="Yuan T."/>
            <person name="Jiang B."/>
            <person name="Yang W."/>
            <person name="Lam T.T.-Y."/>
            <person name="Chang Q."/>
            <person name="Ding S."/>
            <person name="Wang X."/>
            <person name="Zhu J."/>
            <person name="Ruan X."/>
            <person name="Zhao L."/>
            <person name="Wei J."/>
            <person name="Que T."/>
            <person name="Du C."/>
            <person name="Cheng J."/>
            <person name="Dai P."/>
            <person name="Han X."/>
            <person name="Huang E."/>
            <person name="Gao Y."/>
            <person name="Liu J."/>
            <person name="Shao H."/>
            <person name="Ye R."/>
            <person name="Li L."/>
            <person name="Wei W."/>
            <person name="Wang X."/>
            <person name="Wang C."/>
            <person name="Yang T."/>
            <person name="Huo Q."/>
            <person name="Li W."/>
            <person name="Guo W."/>
            <person name="Chen H."/>
            <person name="Zhou L."/>
            <person name="Ni X."/>
            <person name="Tian J."/>
            <person name="Zhou Y."/>
            <person name="Sheng Y."/>
            <person name="Liu T."/>
            <person name="Pan Y."/>
            <person name="Xia L."/>
            <person name="Li J."/>
            <person name="Zhao F."/>
            <person name="Cao W."/>
        </authorList>
    </citation>
    <scope>NUCLEOTIDE SEQUENCE</scope>
    <source>
        <strain evidence="1">Hyas-2018</strain>
    </source>
</reference>
<evidence type="ECO:0000313" key="2">
    <source>
        <dbReference type="Proteomes" id="UP000821845"/>
    </source>
</evidence>
<protein>
    <submittedName>
        <fullName evidence="1">Uncharacterized protein</fullName>
    </submittedName>
</protein>
<evidence type="ECO:0000313" key="1">
    <source>
        <dbReference type="EMBL" id="KAH6939486.1"/>
    </source>
</evidence>
<dbReference type="EMBL" id="CM023482">
    <property type="protein sequence ID" value="KAH6939486.1"/>
    <property type="molecule type" value="Genomic_DNA"/>
</dbReference>
<organism evidence="1 2">
    <name type="scientific">Hyalomma asiaticum</name>
    <name type="common">Tick</name>
    <dbReference type="NCBI Taxonomy" id="266040"/>
    <lineage>
        <taxon>Eukaryota</taxon>
        <taxon>Metazoa</taxon>
        <taxon>Ecdysozoa</taxon>
        <taxon>Arthropoda</taxon>
        <taxon>Chelicerata</taxon>
        <taxon>Arachnida</taxon>
        <taxon>Acari</taxon>
        <taxon>Parasitiformes</taxon>
        <taxon>Ixodida</taxon>
        <taxon>Ixodoidea</taxon>
        <taxon>Ixodidae</taxon>
        <taxon>Hyalomminae</taxon>
        <taxon>Hyalomma</taxon>
    </lineage>
</organism>
<dbReference type="Proteomes" id="UP000821845">
    <property type="component" value="Chromosome 2"/>
</dbReference>
<name>A0ACB7T035_HYAAI</name>
<accession>A0ACB7T035</accession>
<gene>
    <name evidence="1" type="ORF">HPB50_018571</name>
</gene>
<sequence length="711" mass="79057">MEGCRAGGGSGRAHCPWHAPRVPRACPAPSVVSAGQQKRRRPGTADSCFLAGPPSDKLSLVALCPQPESQGQKWDVVCWGTFSIQCSHNNEWRQHAGMALPTLICAKGDATLAHDLVSTPPPMNLMDFCSMPVQYECVVAPMPTPYGPPPGAATSQMGTSPPPPFPPSNSVVGPAHNTRSKRASIESCMRPQCYICGKKFEHPMQLHTHMELHAPFTRDGQSMVSGDNDKMPPLPLLPNPPPPPPPPPPPSSRRGSSGRGSNQGTLHSCYICTKKFKQVGHLNNHVRLHTGEKPYECQVCKKKFTQSGHLLSHTRMHTNHRPYECKYCNKSFTQSGHLNNHERLHSGERPYQCTVCSKRFTQSGHLSNHMRLHSGERPFECQVCTKTFTQSGHLNNHMRLHTGGRPHSCPVCQKRFTQTGHLSNHMRMHTGERPYDCLICDKAFAQSGHLASHLRSHQGLTLGASSTSCTGRMGGIPPPPRPAPHIIKLTPAGQEDEQEQQNEEKPPQEQQQQDQQPLPMPPDSLKQEPSETSHHKEAWKPSEQNADIEMACRPPVALPQDSMPILEPVLSSMIDKKQCDIQTNMTDDIAVVETCSNVPREMQVEVQRSSHHPGRLNMQAREVASMQARMQMHMHANIPVEMQARMRPEMAPHLHCQLEDLTRDPTYQLKSDPPLFPRYDSETDDSDDSDTETDPQTLYDMMSMSSTSLET</sequence>
<keyword evidence="2" id="KW-1185">Reference proteome</keyword>
<comment type="caution">
    <text evidence="1">The sequence shown here is derived from an EMBL/GenBank/DDBJ whole genome shotgun (WGS) entry which is preliminary data.</text>
</comment>